<gene>
    <name evidence="1" type="ORF">BN873_p20058</name>
</gene>
<keyword evidence="2" id="KW-1185">Reference proteome</keyword>
<evidence type="ECO:0000313" key="1">
    <source>
        <dbReference type="EMBL" id="CDI04678.1"/>
    </source>
</evidence>
<reference evidence="1" key="2">
    <citation type="submission" date="2014-03" db="EMBL/GenBank/DDBJ databases">
        <title>Candidatus Competibacter-lineage genomes retrieved from metagenomes reveal functional metabolic diversity.</title>
        <authorList>
            <person name="McIlroy S.J."/>
            <person name="Albertsen M."/>
            <person name="Andresen E.K."/>
            <person name="Saunders A.M."/>
            <person name="Kristiansen R."/>
            <person name="Stokholm-Bjerregaard M."/>
            <person name="Nielsen K.L."/>
            <person name="Nielsen P.H."/>
        </authorList>
    </citation>
    <scope>NUCLEOTIDE SEQUENCE</scope>
    <source>
        <strain evidence="1">Run_A_D11</strain>
    </source>
</reference>
<name>W6MEI6_9GAMM</name>
<protein>
    <submittedName>
        <fullName evidence="1">Uncharacterized protein</fullName>
    </submittedName>
</protein>
<dbReference type="Proteomes" id="UP000035760">
    <property type="component" value="Unassembled WGS sequence"/>
</dbReference>
<organism evidence="1 2">
    <name type="scientific">Candidatus Competibacter denitrificans Run_A_D11</name>
    <dbReference type="NCBI Taxonomy" id="1400863"/>
    <lineage>
        <taxon>Bacteria</taxon>
        <taxon>Pseudomonadati</taxon>
        <taxon>Pseudomonadota</taxon>
        <taxon>Gammaproteobacteria</taxon>
        <taxon>Candidatus Competibacteraceae</taxon>
        <taxon>Candidatus Competibacter</taxon>
    </lineage>
</organism>
<comment type="caution">
    <text evidence="1">The sequence shown here is derived from an EMBL/GenBank/DDBJ whole genome shotgun (WGS) entry which is preliminary data.</text>
</comment>
<evidence type="ECO:0000313" key="2">
    <source>
        <dbReference type="Proteomes" id="UP000035760"/>
    </source>
</evidence>
<sequence>MCLTTSYATDGSNLSESILFNRTHKSIISKHLSGAKNLQYFINPRNFWFALRMGCHNKCILVSSSNCLSMCLDLGKSVY</sequence>
<reference evidence="1" key="1">
    <citation type="submission" date="2013-07" db="EMBL/GenBank/DDBJ databases">
        <authorList>
            <person name="McIlroy S."/>
        </authorList>
    </citation>
    <scope>NUCLEOTIDE SEQUENCE [LARGE SCALE GENOMIC DNA]</scope>
    <source>
        <strain evidence="1">Run_A_D11</strain>
    </source>
</reference>
<proteinExistence type="predicted"/>
<dbReference type="AlphaFoldDB" id="W6MEI6"/>
<accession>W6MEI6</accession>
<dbReference type="EMBL" id="CBTJ020000114">
    <property type="protein sequence ID" value="CDI04678.1"/>
    <property type="molecule type" value="Genomic_DNA"/>
</dbReference>